<name>A0AAV8WL35_9CUCU</name>
<evidence type="ECO:0000259" key="5">
    <source>
        <dbReference type="SMART" id="SM00838"/>
    </source>
</evidence>
<dbReference type="Proteomes" id="UP001162156">
    <property type="component" value="Unassembled WGS sequence"/>
</dbReference>
<dbReference type="InterPro" id="IPR035647">
    <property type="entry name" value="EFG_III/V"/>
</dbReference>
<comment type="caution">
    <text evidence="6">The sequence shown here is derived from an EMBL/GenBank/DDBJ whole genome shotgun (WGS) entry which is preliminary data.</text>
</comment>
<dbReference type="FunFam" id="3.30.70.240:FF:000001">
    <property type="entry name" value="Elongation factor G"/>
    <property type="match status" value="1"/>
</dbReference>
<dbReference type="InterPro" id="IPR035649">
    <property type="entry name" value="EFG_V"/>
</dbReference>
<dbReference type="GO" id="GO:0032543">
    <property type="term" value="P:mitochondrial translation"/>
    <property type="evidence" value="ECO:0007669"/>
    <property type="project" value="TreeGrafter"/>
</dbReference>
<dbReference type="CDD" id="cd03713">
    <property type="entry name" value="EFG_mtEFG_C"/>
    <property type="match status" value="1"/>
</dbReference>
<evidence type="ECO:0000313" key="7">
    <source>
        <dbReference type="Proteomes" id="UP001162156"/>
    </source>
</evidence>
<dbReference type="Gene3D" id="3.30.70.240">
    <property type="match status" value="1"/>
</dbReference>
<dbReference type="AlphaFoldDB" id="A0AAV8WL35"/>
<keyword evidence="1" id="KW-0547">Nucleotide-binding</keyword>
<dbReference type="PANTHER" id="PTHR43261">
    <property type="entry name" value="TRANSLATION ELONGATION FACTOR G-RELATED"/>
    <property type="match status" value="1"/>
</dbReference>
<evidence type="ECO:0000256" key="3">
    <source>
        <dbReference type="ARBA" id="ARBA00023128"/>
    </source>
</evidence>
<organism evidence="6 7">
    <name type="scientific">Rhamnusium bicolor</name>
    <dbReference type="NCBI Taxonomy" id="1586634"/>
    <lineage>
        <taxon>Eukaryota</taxon>
        <taxon>Metazoa</taxon>
        <taxon>Ecdysozoa</taxon>
        <taxon>Arthropoda</taxon>
        <taxon>Hexapoda</taxon>
        <taxon>Insecta</taxon>
        <taxon>Pterygota</taxon>
        <taxon>Neoptera</taxon>
        <taxon>Endopterygota</taxon>
        <taxon>Coleoptera</taxon>
        <taxon>Polyphaga</taxon>
        <taxon>Cucujiformia</taxon>
        <taxon>Chrysomeloidea</taxon>
        <taxon>Cerambycidae</taxon>
        <taxon>Lepturinae</taxon>
        <taxon>Rhagiini</taxon>
        <taxon>Rhamnusium</taxon>
    </lineage>
</organism>
<dbReference type="GO" id="GO:0032790">
    <property type="term" value="P:ribosome disassembly"/>
    <property type="evidence" value="ECO:0007669"/>
    <property type="project" value="TreeGrafter"/>
</dbReference>
<gene>
    <name evidence="6" type="ORF">NQ314_020483</name>
</gene>
<keyword evidence="2" id="KW-0648">Protein biosynthesis</keyword>
<protein>
    <recommendedName>
        <fullName evidence="5">Elongation factor EFG domain-containing protein</fullName>
    </recommendedName>
</protein>
<evidence type="ECO:0000256" key="4">
    <source>
        <dbReference type="ARBA" id="ARBA00023134"/>
    </source>
</evidence>
<dbReference type="EMBL" id="JANEYF010005721">
    <property type="protein sequence ID" value="KAJ8927088.1"/>
    <property type="molecule type" value="Genomic_DNA"/>
</dbReference>
<accession>A0AAV8WL35</accession>
<keyword evidence="7" id="KW-1185">Reference proteome</keyword>
<dbReference type="GO" id="GO:0003924">
    <property type="term" value="F:GTPase activity"/>
    <property type="evidence" value="ECO:0007669"/>
    <property type="project" value="TreeGrafter"/>
</dbReference>
<keyword evidence="3" id="KW-0496">Mitochondrion</keyword>
<keyword evidence="4" id="KW-0342">GTP-binding</keyword>
<dbReference type="SMART" id="SM00838">
    <property type="entry name" value="EFG_C"/>
    <property type="match status" value="1"/>
</dbReference>
<evidence type="ECO:0000256" key="1">
    <source>
        <dbReference type="ARBA" id="ARBA00022741"/>
    </source>
</evidence>
<dbReference type="InterPro" id="IPR000640">
    <property type="entry name" value="EFG_V-like"/>
</dbReference>
<reference evidence="6" key="1">
    <citation type="journal article" date="2023" name="Insect Mol. Biol.">
        <title>Genome sequencing provides insights into the evolution of gene families encoding plant cell wall-degrading enzymes in longhorned beetles.</title>
        <authorList>
            <person name="Shin N.R."/>
            <person name="Okamura Y."/>
            <person name="Kirsch R."/>
            <person name="Pauchet Y."/>
        </authorList>
    </citation>
    <scope>NUCLEOTIDE SEQUENCE</scope>
    <source>
        <strain evidence="6">RBIC_L_NR</strain>
    </source>
</reference>
<dbReference type="SUPFAM" id="SSF54980">
    <property type="entry name" value="EF-G C-terminal domain-like"/>
    <property type="match status" value="1"/>
</dbReference>
<proteinExistence type="predicted"/>
<dbReference type="GO" id="GO:0005739">
    <property type="term" value="C:mitochondrion"/>
    <property type="evidence" value="ECO:0007669"/>
    <property type="project" value="TreeGrafter"/>
</dbReference>
<dbReference type="Pfam" id="PF00679">
    <property type="entry name" value="EFG_C"/>
    <property type="match status" value="1"/>
</dbReference>
<evidence type="ECO:0000313" key="6">
    <source>
        <dbReference type="EMBL" id="KAJ8927088.1"/>
    </source>
</evidence>
<sequence length="275" mass="30814">MVVRKTPDGDKTESAATAKTVKITKRIEKTPKVQFDDAYVTEDSSVNLDKGNGPFSKKDLMYDEDFWPDGTGFKEYNRLLIQARYQNRLSNSDNKSKCTWDIVNEIRGKNKSPNNIPIEGDPTVIAKTFNNFITNTAPDLVVNTQVMLHLLEVGRGTSDTMIAATVTQLVQKVLLKEARTDILEPIMLLEVVTPNDHLSTVLADLSRRRISIKNITMRGKNKVVLADAPLSELLGYSSILRTLTSGTATFTMEFQQYEKMSPLDEITAIHNVRGF</sequence>
<dbReference type="GO" id="GO:0005525">
    <property type="term" value="F:GTP binding"/>
    <property type="evidence" value="ECO:0007669"/>
    <property type="project" value="UniProtKB-KW"/>
</dbReference>
<evidence type="ECO:0000256" key="2">
    <source>
        <dbReference type="ARBA" id="ARBA00022917"/>
    </source>
</evidence>
<dbReference type="PANTHER" id="PTHR43261:SF1">
    <property type="entry name" value="RIBOSOME-RELEASING FACTOR 2, MITOCHONDRIAL"/>
    <property type="match status" value="1"/>
</dbReference>
<feature type="domain" description="Elongation factor EFG" evidence="5">
    <location>
        <begin position="181"/>
        <end position="266"/>
    </location>
</feature>